<feature type="compositionally biased region" description="Acidic residues" evidence="1">
    <location>
        <begin position="466"/>
        <end position="487"/>
    </location>
</feature>
<dbReference type="CDD" id="cd18186">
    <property type="entry name" value="BTB_POZ_ZBTB_KLHL-like"/>
    <property type="match status" value="1"/>
</dbReference>
<sequence>MQDNQEQEKSEYDSYILDSNKLLLEKIKIKNVRQGSGNSSFVYLVNDQNELFNYVYPSGSKNAIVVKDEVVKKTIWGYLTGLVLTESGTVYCMGTNDAYKTLCIKDKTNIKEHTPYKVKWFLDRDIKIREIGSGSITNYFISTDNVLYSNGYNSSGQMGTKVHSNIPFPQKIMENVDRVFSSPHAHHTFVTTLDDKVMSFGGNTEGLCGVGNNQQSIFEPQVVPNISGSSVKKMVCSTASVLLFRDGRLFTCGPSSSSGLKANTNTFKPVPGLEDKHMVSIGGGSSVMLAISSENEVYAWKRGVVGVNVDCKLQGNELLVKIRTPQLIKGVPYKIFSSPSKFLIIPALYEETSFQNQEFLILLESGKFSDHTLMLNDGKFKIHKSLVEIRTKKSVDEIEEILKQHNEKEIKIFLKWVYTANIENYTTIKEICIKLGLDQFYKNSLFQDLEQLFKEESSKNFKVLVQDEEYDDEDDDEEEDNDDKEEEAFEEIPVHNYILYARSGLFREMFENITNESNSVKDFSGKTIESMEIFIKYLYTNKINLTADDDPQLVVEELSDAVDYYQLNKYSNLPFILKQIN</sequence>
<accession>A0AAV8AD92</accession>
<dbReference type="PROSITE" id="PS50097">
    <property type="entry name" value="BTB"/>
    <property type="match status" value="1"/>
</dbReference>
<dbReference type="Gene3D" id="2.130.10.30">
    <property type="entry name" value="Regulator of chromosome condensation 1/beta-lactamase-inhibitor protein II"/>
    <property type="match status" value="1"/>
</dbReference>
<organism evidence="3 4">
    <name type="scientific">Anaeramoeba flamelloides</name>
    <dbReference type="NCBI Taxonomy" id="1746091"/>
    <lineage>
        <taxon>Eukaryota</taxon>
        <taxon>Metamonada</taxon>
        <taxon>Anaeramoebidae</taxon>
        <taxon>Anaeramoeba</taxon>
    </lineage>
</organism>
<proteinExistence type="predicted"/>
<dbReference type="InterPro" id="IPR000210">
    <property type="entry name" value="BTB/POZ_dom"/>
</dbReference>
<dbReference type="Pfam" id="PF00415">
    <property type="entry name" value="RCC1"/>
    <property type="match status" value="1"/>
</dbReference>
<dbReference type="EMBL" id="JANTQA010000008">
    <property type="protein sequence ID" value="KAJ3451564.1"/>
    <property type="molecule type" value="Genomic_DNA"/>
</dbReference>
<dbReference type="PANTHER" id="PTHR45982:SF1">
    <property type="entry name" value="REGULATOR OF CHROMOSOME CONDENSATION"/>
    <property type="match status" value="1"/>
</dbReference>
<dbReference type="InterPro" id="IPR000408">
    <property type="entry name" value="Reg_chr_condens"/>
</dbReference>
<feature type="domain" description="BTB" evidence="2">
    <location>
        <begin position="490"/>
        <end position="547"/>
    </location>
</feature>
<evidence type="ECO:0000313" key="3">
    <source>
        <dbReference type="EMBL" id="KAJ3451564.1"/>
    </source>
</evidence>
<evidence type="ECO:0000256" key="1">
    <source>
        <dbReference type="SAM" id="MobiDB-lite"/>
    </source>
</evidence>
<dbReference type="InterPro" id="IPR051553">
    <property type="entry name" value="Ran_GTPase-activating"/>
</dbReference>
<protein>
    <recommendedName>
        <fullName evidence="2">BTB domain-containing protein</fullName>
    </recommendedName>
</protein>
<dbReference type="AlphaFoldDB" id="A0AAV8AD92"/>
<evidence type="ECO:0000259" key="2">
    <source>
        <dbReference type="PROSITE" id="PS50097"/>
    </source>
</evidence>
<dbReference type="PANTHER" id="PTHR45982">
    <property type="entry name" value="REGULATOR OF CHROMOSOME CONDENSATION"/>
    <property type="match status" value="1"/>
</dbReference>
<gene>
    <name evidence="3" type="ORF">M0812_03314</name>
</gene>
<dbReference type="SUPFAM" id="SSF54695">
    <property type="entry name" value="POZ domain"/>
    <property type="match status" value="1"/>
</dbReference>
<feature type="region of interest" description="Disordered" evidence="1">
    <location>
        <begin position="465"/>
        <end position="487"/>
    </location>
</feature>
<reference evidence="3" key="1">
    <citation type="submission" date="2022-08" db="EMBL/GenBank/DDBJ databases">
        <title>Novel sulphate-reducing endosymbionts in the free-living metamonad Anaeramoeba.</title>
        <authorList>
            <person name="Jerlstrom-Hultqvist J."/>
            <person name="Cepicka I."/>
            <person name="Gallot-Lavallee L."/>
            <person name="Salas-Leiva D."/>
            <person name="Curtis B.A."/>
            <person name="Zahonova K."/>
            <person name="Pipaliya S."/>
            <person name="Dacks J."/>
            <person name="Roger A.J."/>
        </authorList>
    </citation>
    <scope>NUCLEOTIDE SEQUENCE</scope>
    <source>
        <strain evidence="3">Busselton2</strain>
    </source>
</reference>
<dbReference type="Gene3D" id="3.30.710.10">
    <property type="entry name" value="Potassium Channel Kv1.1, Chain A"/>
    <property type="match status" value="1"/>
</dbReference>
<dbReference type="SUPFAM" id="SSF50985">
    <property type="entry name" value="RCC1/BLIP-II"/>
    <property type="match status" value="1"/>
</dbReference>
<dbReference type="Pfam" id="PF00651">
    <property type="entry name" value="BTB"/>
    <property type="match status" value="1"/>
</dbReference>
<evidence type="ECO:0000313" key="4">
    <source>
        <dbReference type="Proteomes" id="UP001146793"/>
    </source>
</evidence>
<dbReference type="InterPro" id="IPR011333">
    <property type="entry name" value="SKP1/BTB/POZ_sf"/>
</dbReference>
<dbReference type="InterPro" id="IPR009091">
    <property type="entry name" value="RCC1/BLIP-II"/>
</dbReference>
<name>A0AAV8AD92_9EUKA</name>
<dbReference type="Proteomes" id="UP001146793">
    <property type="component" value="Unassembled WGS sequence"/>
</dbReference>
<comment type="caution">
    <text evidence="3">The sequence shown here is derived from an EMBL/GenBank/DDBJ whole genome shotgun (WGS) entry which is preliminary data.</text>
</comment>